<evidence type="ECO:0000256" key="8">
    <source>
        <dbReference type="SAM" id="Phobius"/>
    </source>
</evidence>
<dbReference type="SUPFAM" id="SSF53448">
    <property type="entry name" value="Nucleotide-diphospho-sugar transferases"/>
    <property type="match status" value="1"/>
</dbReference>
<dbReference type="EMBL" id="JBBPCO010000016">
    <property type="protein sequence ID" value="MEK8090805.1"/>
    <property type="molecule type" value="Genomic_DNA"/>
</dbReference>
<evidence type="ECO:0000259" key="9">
    <source>
        <dbReference type="Pfam" id="PF00535"/>
    </source>
</evidence>
<feature type="transmembrane region" description="Helical" evidence="8">
    <location>
        <begin position="271"/>
        <end position="289"/>
    </location>
</feature>
<gene>
    <name evidence="10" type="ORF">WOB96_13690</name>
</gene>
<evidence type="ECO:0000256" key="4">
    <source>
        <dbReference type="ARBA" id="ARBA00022692"/>
    </source>
</evidence>
<keyword evidence="6 8" id="KW-1133">Transmembrane helix</keyword>
<organism evidence="10 11">
    <name type="scientific">Thermithiobacillus plumbiphilus</name>
    <dbReference type="NCBI Taxonomy" id="1729899"/>
    <lineage>
        <taxon>Bacteria</taxon>
        <taxon>Pseudomonadati</taxon>
        <taxon>Pseudomonadota</taxon>
        <taxon>Acidithiobacillia</taxon>
        <taxon>Acidithiobacillales</taxon>
        <taxon>Thermithiobacillaceae</taxon>
        <taxon>Thermithiobacillus</taxon>
    </lineage>
</organism>
<dbReference type="PANTHER" id="PTHR48090">
    <property type="entry name" value="UNDECAPRENYL-PHOSPHATE 4-DEOXY-4-FORMAMIDO-L-ARABINOSE TRANSFERASE-RELATED"/>
    <property type="match status" value="1"/>
</dbReference>
<sequence>MNTLALSLVIPLYNEVENVEALFSALENALQGLEFEAILVDDGSLDGTAEALDAGAQRLGSRYKVIHLQRNFGQTAAMQAGIDAAEGEIIVTLDGDLQNDPVDIPMLVKLLHERDMDVVAGWRKNRQDGLVLRKIPSRIANWLIGSMTGVRLHDYGCTLKAYRANVLKPIRLYGEMHRFIPAWLATQTYTNRIIEVPVRHHPRVAGQSKYGISRTLRVVVDLLFVKFFMRFNQRPMHFFGAIGLLFLLLGTLMLSYLFMLKLFTGADIGGRPMLIGGVLFVIAGFQWLSTGLMGEMLSRVYYESQGKRSYVVRRVVNIDPDRTKCGI</sequence>
<dbReference type="InterPro" id="IPR050256">
    <property type="entry name" value="Glycosyltransferase_2"/>
</dbReference>
<evidence type="ECO:0000256" key="2">
    <source>
        <dbReference type="ARBA" id="ARBA00022676"/>
    </source>
</evidence>
<protein>
    <submittedName>
        <fullName evidence="10">Glycosyltransferase family 2 protein</fullName>
        <ecNumber evidence="10">2.4.-.-</ecNumber>
    </submittedName>
</protein>
<evidence type="ECO:0000313" key="11">
    <source>
        <dbReference type="Proteomes" id="UP001446205"/>
    </source>
</evidence>
<evidence type="ECO:0000256" key="5">
    <source>
        <dbReference type="ARBA" id="ARBA00022985"/>
    </source>
</evidence>
<keyword evidence="7 8" id="KW-0472">Membrane</keyword>
<dbReference type="PANTHER" id="PTHR48090:SF3">
    <property type="entry name" value="UNDECAPRENYL-PHOSPHATE 4-DEOXY-4-FORMAMIDO-L-ARABINOSE TRANSFERASE"/>
    <property type="match status" value="1"/>
</dbReference>
<keyword evidence="4 8" id="KW-0812">Transmembrane</keyword>
<dbReference type="CDD" id="cd04187">
    <property type="entry name" value="DPM1_like_bac"/>
    <property type="match status" value="1"/>
</dbReference>
<dbReference type="RefSeq" id="WP_341371860.1">
    <property type="nucleotide sequence ID" value="NZ_JBBPCO010000016.1"/>
</dbReference>
<feature type="transmembrane region" description="Helical" evidence="8">
    <location>
        <begin position="238"/>
        <end position="259"/>
    </location>
</feature>
<accession>A0ABU9DBC5</accession>
<dbReference type="Pfam" id="PF00535">
    <property type="entry name" value="Glycos_transf_2"/>
    <property type="match status" value="1"/>
</dbReference>
<keyword evidence="1" id="KW-1003">Cell membrane</keyword>
<evidence type="ECO:0000256" key="1">
    <source>
        <dbReference type="ARBA" id="ARBA00022475"/>
    </source>
</evidence>
<proteinExistence type="predicted"/>
<keyword evidence="5" id="KW-0448">Lipopolysaccharide biosynthesis</keyword>
<keyword evidence="11" id="KW-1185">Reference proteome</keyword>
<evidence type="ECO:0000313" key="10">
    <source>
        <dbReference type="EMBL" id="MEK8090805.1"/>
    </source>
</evidence>
<dbReference type="EC" id="2.4.-.-" evidence="10"/>
<comment type="caution">
    <text evidence="10">The sequence shown here is derived from an EMBL/GenBank/DDBJ whole genome shotgun (WGS) entry which is preliminary data.</text>
</comment>
<name>A0ABU9DBC5_9PROT</name>
<reference evidence="10 11" key="1">
    <citation type="submission" date="2024-04" db="EMBL/GenBank/DDBJ databases">
        <authorList>
            <person name="Abashina T."/>
            <person name="Shaikin A."/>
        </authorList>
    </citation>
    <scope>NUCLEOTIDE SEQUENCE [LARGE SCALE GENOMIC DNA]</scope>
    <source>
        <strain evidence="10 11">AAFK</strain>
    </source>
</reference>
<evidence type="ECO:0000256" key="6">
    <source>
        <dbReference type="ARBA" id="ARBA00022989"/>
    </source>
</evidence>
<dbReference type="Gene3D" id="3.90.550.10">
    <property type="entry name" value="Spore Coat Polysaccharide Biosynthesis Protein SpsA, Chain A"/>
    <property type="match status" value="1"/>
</dbReference>
<dbReference type="Proteomes" id="UP001446205">
    <property type="component" value="Unassembled WGS sequence"/>
</dbReference>
<keyword evidence="3 10" id="KW-0808">Transferase</keyword>
<evidence type="ECO:0000256" key="3">
    <source>
        <dbReference type="ARBA" id="ARBA00022679"/>
    </source>
</evidence>
<evidence type="ECO:0000256" key="7">
    <source>
        <dbReference type="ARBA" id="ARBA00023136"/>
    </source>
</evidence>
<dbReference type="GO" id="GO:0016757">
    <property type="term" value="F:glycosyltransferase activity"/>
    <property type="evidence" value="ECO:0007669"/>
    <property type="project" value="UniProtKB-KW"/>
</dbReference>
<feature type="domain" description="Glycosyltransferase 2-like" evidence="9">
    <location>
        <begin position="7"/>
        <end position="167"/>
    </location>
</feature>
<keyword evidence="2 10" id="KW-0328">Glycosyltransferase</keyword>
<dbReference type="InterPro" id="IPR001173">
    <property type="entry name" value="Glyco_trans_2-like"/>
</dbReference>
<dbReference type="InterPro" id="IPR029044">
    <property type="entry name" value="Nucleotide-diphossugar_trans"/>
</dbReference>